<keyword evidence="2" id="KW-1185">Reference proteome</keyword>
<evidence type="ECO:0000313" key="2">
    <source>
        <dbReference type="Proteomes" id="UP000008370"/>
    </source>
</evidence>
<evidence type="ECO:0000313" key="1">
    <source>
        <dbReference type="EMBL" id="EKM53835.1"/>
    </source>
</evidence>
<dbReference type="RefSeq" id="XP_007398512.1">
    <property type="nucleotide sequence ID" value="XM_007398450.1"/>
</dbReference>
<dbReference type="SUPFAM" id="SSF52047">
    <property type="entry name" value="RNI-like"/>
    <property type="match status" value="1"/>
</dbReference>
<dbReference type="AlphaFoldDB" id="K5W402"/>
<proteinExistence type="predicted"/>
<dbReference type="HOGENOM" id="CLU_672865_0_0_1"/>
<reference evidence="1 2" key="1">
    <citation type="journal article" date="2012" name="BMC Genomics">
        <title>Comparative genomics of the white-rot fungi, Phanerochaete carnosa and P. chrysosporium, to elucidate the genetic basis of the distinct wood types they colonize.</title>
        <authorList>
            <person name="Suzuki H."/>
            <person name="MacDonald J."/>
            <person name="Syed K."/>
            <person name="Salamov A."/>
            <person name="Hori C."/>
            <person name="Aerts A."/>
            <person name="Henrissat B."/>
            <person name="Wiebenga A."/>
            <person name="vanKuyk P.A."/>
            <person name="Barry K."/>
            <person name="Lindquist E."/>
            <person name="LaButti K."/>
            <person name="Lapidus A."/>
            <person name="Lucas S."/>
            <person name="Coutinho P."/>
            <person name="Gong Y."/>
            <person name="Samejima M."/>
            <person name="Mahadevan R."/>
            <person name="Abou-Zaid M."/>
            <person name="de Vries R.P."/>
            <person name="Igarashi K."/>
            <person name="Yadav J.S."/>
            <person name="Grigoriev I.V."/>
            <person name="Master E.R."/>
        </authorList>
    </citation>
    <scope>NUCLEOTIDE SEQUENCE [LARGE SCALE GENOMIC DNA]</scope>
    <source>
        <strain evidence="1 2">HHB-10118-sp</strain>
    </source>
</reference>
<evidence type="ECO:0008006" key="3">
    <source>
        <dbReference type="Google" id="ProtNLM"/>
    </source>
</evidence>
<gene>
    <name evidence="1" type="ORF">PHACADRAFT_260378</name>
</gene>
<sequence>MLRQYHPGPLLPNLQNLCWSSYQLAPFATLLITSSLSSLVFEPVEEEAVRAVLAKVRRQASGLQLLAFPEAELDVLASLEEDISITICSLTNLTTLDFNYAHLIPDAFIHLSRLPELTSFSVSLTNRNGDCWKSAEWGGFPALETLDISSLELLDDMSYPPGFLNSISVARLTELTMISDVPAHIDDVAELFSSLGQFSKLKRLTLMFYDEDADWGDQRLRGSALLPLTNLRSMADFCIEYLPIEITSAEVRKLAESWPHLQCFTLLPTLDLSYSHLQLEDLALFAKHCLDIEYLNVELESPPAGWRYAPNDDRPISNLPRLCLSRSHISASVIQPVAEFLADTFPFAKVFHHLPGWRHTPEDEEAARVLNKIWELKKRLNYPLIKRLRRERKREKKRKNRQAKETAAE</sequence>
<dbReference type="Proteomes" id="UP000008370">
    <property type="component" value="Unassembled WGS sequence"/>
</dbReference>
<dbReference type="EMBL" id="JH930474">
    <property type="protein sequence ID" value="EKM53835.1"/>
    <property type="molecule type" value="Genomic_DNA"/>
</dbReference>
<dbReference type="OrthoDB" id="3050902at2759"/>
<accession>K5W402</accession>
<dbReference type="Gene3D" id="3.80.10.10">
    <property type="entry name" value="Ribonuclease Inhibitor"/>
    <property type="match status" value="1"/>
</dbReference>
<dbReference type="GeneID" id="18917718"/>
<organism evidence="1 2">
    <name type="scientific">Phanerochaete carnosa (strain HHB-10118-sp)</name>
    <name type="common">White-rot fungus</name>
    <name type="synonym">Peniophora carnosa</name>
    <dbReference type="NCBI Taxonomy" id="650164"/>
    <lineage>
        <taxon>Eukaryota</taxon>
        <taxon>Fungi</taxon>
        <taxon>Dikarya</taxon>
        <taxon>Basidiomycota</taxon>
        <taxon>Agaricomycotina</taxon>
        <taxon>Agaricomycetes</taxon>
        <taxon>Polyporales</taxon>
        <taxon>Phanerochaetaceae</taxon>
        <taxon>Phanerochaete</taxon>
    </lineage>
</organism>
<protein>
    <recommendedName>
        <fullName evidence="3">F-box domain-containing protein</fullName>
    </recommendedName>
</protein>
<dbReference type="InParanoid" id="K5W402"/>
<dbReference type="KEGG" id="pco:PHACADRAFT_260378"/>
<dbReference type="InterPro" id="IPR032675">
    <property type="entry name" value="LRR_dom_sf"/>
</dbReference>
<name>K5W402_PHACS</name>